<evidence type="ECO:0000259" key="7">
    <source>
        <dbReference type="Pfam" id="PF02770"/>
    </source>
</evidence>
<dbReference type="SUPFAM" id="SSF56645">
    <property type="entry name" value="Acyl-CoA dehydrogenase NM domain-like"/>
    <property type="match status" value="1"/>
</dbReference>
<dbReference type="InterPro" id="IPR009100">
    <property type="entry name" value="AcylCoA_DH/oxidase_NM_dom_sf"/>
</dbReference>
<dbReference type="InterPro" id="IPR046373">
    <property type="entry name" value="Acyl-CoA_Oxase/DH_mid-dom_sf"/>
</dbReference>
<evidence type="ECO:0000313" key="13">
    <source>
        <dbReference type="EMBL" id="CAB4982766.1"/>
    </source>
</evidence>
<feature type="domain" description="Acyl-CoA oxidase/dehydrogenase middle" evidence="7">
    <location>
        <begin position="130"/>
        <end position="222"/>
    </location>
</feature>
<evidence type="ECO:0000256" key="2">
    <source>
        <dbReference type="ARBA" id="ARBA00009347"/>
    </source>
</evidence>
<keyword evidence="5" id="KW-0560">Oxidoreductase</keyword>
<dbReference type="PANTHER" id="PTHR43292:SF3">
    <property type="entry name" value="ACYL-COA DEHYDROGENASE FADE29"/>
    <property type="match status" value="1"/>
</dbReference>
<sequence>MDLSYSPEAEAYRAKVRAFLAANLPADWQGLGALAGDEAEEWADRWRDVMAKNGFLGITWPKEYGGQGLTKLEQVVLGEELARARVPQYRAVDTTNIKMLGNTLVKWGTEEQKQKYLPRILSGEDTWVQGYSEPEAGSDLASVHLKAELDGDEWVLNGQKIWTSRGMEGTAIFLLARTDKTAAKHRGITFMLCSIPTPGLEVRPIRTLTGVEEFCEVFLTDVRIPVANVVGPVNEGWKVANSLLGLERGEEAATNPIYFKAELERVIQLARDKGRINDPIIRDRLAWCHMKVEMMRFLGYRILTAVLRDGALGPEASISKLFWSEYHQVLADLAMELLGPEATVREGRRPYKHYRADEPGAANSSNSWIDVFLMNARSGTVYAGTSEIQRNILAENILGLPKEPQTNS</sequence>
<dbReference type="Gene3D" id="1.20.140.10">
    <property type="entry name" value="Butyryl-CoA Dehydrogenase, subunit A, domain 3"/>
    <property type="match status" value="1"/>
</dbReference>
<dbReference type="GO" id="GO:0005886">
    <property type="term" value="C:plasma membrane"/>
    <property type="evidence" value="ECO:0007669"/>
    <property type="project" value="TreeGrafter"/>
</dbReference>
<evidence type="ECO:0000256" key="1">
    <source>
        <dbReference type="ARBA" id="ARBA00001974"/>
    </source>
</evidence>
<dbReference type="Pfam" id="PF02771">
    <property type="entry name" value="Acyl-CoA_dh_N"/>
    <property type="match status" value="1"/>
</dbReference>
<dbReference type="InterPro" id="IPR009075">
    <property type="entry name" value="AcylCo_DH/oxidase_C"/>
</dbReference>
<dbReference type="Pfam" id="PF00441">
    <property type="entry name" value="Acyl-CoA_dh_1"/>
    <property type="match status" value="1"/>
</dbReference>
<organism evidence="13">
    <name type="scientific">freshwater metagenome</name>
    <dbReference type="NCBI Taxonomy" id="449393"/>
    <lineage>
        <taxon>unclassified sequences</taxon>
        <taxon>metagenomes</taxon>
        <taxon>ecological metagenomes</taxon>
    </lineage>
</organism>
<reference evidence="13" key="1">
    <citation type="submission" date="2020-05" db="EMBL/GenBank/DDBJ databases">
        <authorList>
            <person name="Chiriac C."/>
            <person name="Salcher M."/>
            <person name="Ghai R."/>
            <person name="Kavagutti S V."/>
        </authorList>
    </citation>
    <scope>NUCLEOTIDE SEQUENCE</scope>
</reference>
<dbReference type="InterPro" id="IPR052161">
    <property type="entry name" value="Mycobact_Acyl-CoA_DH"/>
</dbReference>
<evidence type="ECO:0000256" key="5">
    <source>
        <dbReference type="ARBA" id="ARBA00023002"/>
    </source>
</evidence>
<dbReference type="AlphaFoldDB" id="A0A6J7MPV5"/>
<feature type="domain" description="Acyl-CoA dehydrogenase/oxidase N-terminal" evidence="8">
    <location>
        <begin position="6"/>
        <end position="124"/>
    </location>
</feature>
<dbReference type="Gene3D" id="1.10.540.10">
    <property type="entry name" value="Acyl-CoA dehydrogenase/oxidase, N-terminal domain"/>
    <property type="match status" value="1"/>
</dbReference>
<keyword evidence="3" id="KW-0285">Flavoprotein</keyword>
<dbReference type="InterPro" id="IPR006091">
    <property type="entry name" value="Acyl-CoA_Oxase/DH_mid-dom"/>
</dbReference>
<dbReference type="InterPro" id="IPR037069">
    <property type="entry name" value="AcylCoA_DH/ox_N_sf"/>
</dbReference>
<dbReference type="Pfam" id="PF02770">
    <property type="entry name" value="Acyl-CoA_dh_M"/>
    <property type="match status" value="1"/>
</dbReference>
<evidence type="ECO:0000259" key="6">
    <source>
        <dbReference type="Pfam" id="PF00441"/>
    </source>
</evidence>
<proteinExistence type="inferred from homology"/>
<comment type="similarity">
    <text evidence="2">Belongs to the acyl-CoA dehydrogenase family.</text>
</comment>
<dbReference type="EMBL" id="CAESGF010000022">
    <property type="protein sequence ID" value="CAB4365001.1"/>
    <property type="molecule type" value="Genomic_DNA"/>
</dbReference>
<dbReference type="InterPro" id="IPR036250">
    <property type="entry name" value="AcylCo_DH-like_C"/>
</dbReference>
<dbReference type="GO" id="GO:0050660">
    <property type="term" value="F:flavin adenine dinucleotide binding"/>
    <property type="evidence" value="ECO:0007669"/>
    <property type="project" value="InterPro"/>
</dbReference>
<evidence type="ECO:0000313" key="10">
    <source>
        <dbReference type="EMBL" id="CAB4737696.1"/>
    </source>
</evidence>
<dbReference type="InterPro" id="IPR013786">
    <property type="entry name" value="AcylCoA_DH/ox_N"/>
</dbReference>
<protein>
    <submittedName>
        <fullName evidence="13">Unannotated protein</fullName>
    </submittedName>
</protein>
<feature type="domain" description="Acyl-CoA dehydrogenase/oxidase C-terminal" evidence="6">
    <location>
        <begin position="234"/>
        <end position="398"/>
    </location>
</feature>
<accession>A0A6J7MPV5</accession>
<dbReference type="Gene3D" id="2.40.110.10">
    <property type="entry name" value="Butyryl-CoA Dehydrogenase, subunit A, domain 2"/>
    <property type="match status" value="1"/>
</dbReference>
<evidence type="ECO:0000313" key="9">
    <source>
        <dbReference type="EMBL" id="CAB4365001.1"/>
    </source>
</evidence>
<dbReference type="FunFam" id="2.40.110.10:FF:000011">
    <property type="entry name" value="Acyl-CoA dehydrogenase FadE34"/>
    <property type="match status" value="1"/>
</dbReference>
<dbReference type="PANTHER" id="PTHR43292">
    <property type="entry name" value="ACYL-COA DEHYDROGENASE"/>
    <property type="match status" value="1"/>
</dbReference>
<keyword evidence="4" id="KW-0274">FAD</keyword>
<evidence type="ECO:0000259" key="8">
    <source>
        <dbReference type="Pfam" id="PF02771"/>
    </source>
</evidence>
<evidence type="ECO:0000256" key="4">
    <source>
        <dbReference type="ARBA" id="ARBA00022827"/>
    </source>
</evidence>
<dbReference type="EMBL" id="CAFBMT010000019">
    <property type="protein sequence ID" value="CAB4948056.1"/>
    <property type="molecule type" value="Genomic_DNA"/>
</dbReference>
<name>A0A6J7MPV5_9ZZZZ</name>
<dbReference type="SUPFAM" id="SSF47203">
    <property type="entry name" value="Acyl-CoA dehydrogenase C-terminal domain-like"/>
    <property type="match status" value="1"/>
</dbReference>
<gene>
    <name evidence="10" type="ORF">UFOPK2656_02663</name>
    <name evidence="11" type="ORF">UFOPK3267_00440</name>
    <name evidence="12" type="ORF">UFOPK3651_02657</name>
    <name evidence="13" type="ORF">UFOPK3931_00913</name>
    <name evidence="9" type="ORF">UFOPK4189_02760</name>
</gene>
<dbReference type="GO" id="GO:0016627">
    <property type="term" value="F:oxidoreductase activity, acting on the CH-CH group of donors"/>
    <property type="evidence" value="ECO:0007669"/>
    <property type="project" value="InterPro"/>
</dbReference>
<dbReference type="EMBL" id="CAFBIY010000015">
    <property type="protein sequence ID" value="CAB4847245.1"/>
    <property type="molecule type" value="Genomic_DNA"/>
</dbReference>
<comment type="cofactor">
    <cofactor evidence="1">
        <name>FAD</name>
        <dbReference type="ChEBI" id="CHEBI:57692"/>
    </cofactor>
</comment>
<evidence type="ECO:0000313" key="12">
    <source>
        <dbReference type="EMBL" id="CAB4948056.1"/>
    </source>
</evidence>
<evidence type="ECO:0000256" key="3">
    <source>
        <dbReference type="ARBA" id="ARBA00022630"/>
    </source>
</evidence>
<dbReference type="EMBL" id="CAFBOL010000016">
    <property type="protein sequence ID" value="CAB4982766.1"/>
    <property type="molecule type" value="Genomic_DNA"/>
</dbReference>
<evidence type="ECO:0000313" key="11">
    <source>
        <dbReference type="EMBL" id="CAB4847245.1"/>
    </source>
</evidence>
<dbReference type="EMBL" id="CAEZYF010000021">
    <property type="protein sequence ID" value="CAB4737696.1"/>
    <property type="molecule type" value="Genomic_DNA"/>
</dbReference>